<dbReference type="InterPro" id="IPR003265">
    <property type="entry name" value="HhH-GPD_domain"/>
</dbReference>
<dbReference type="AlphaFoldDB" id="A0A395RS91"/>
<dbReference type="CDD" id="cd00056">
    <property type="entry name" value="ENDO3c"/>
    <property type="match status" value="1"/>
</dbReference>
<evidence type="ECO:0000313" key="3">
    <source>
        <dbReference type="EMBL" id="RGP62672.1"/>
    </source>
</evidence>
<sequence>MAARTLRKRGAEASEETSAKKQKNSGQIQTKNESPEELPHNLGPVRAARKTAPKIPTPPTDSPGSIKGIKTEEASPEVLPSTKVFNPPSPQETKPTARRSLRPRRTATKSLYFESDEDTSTKSPAEKSNKSSSVKQEAKDGDEDADLMMETPVRKTVKKTKENPYGLTPGITPFPEWDAPSAEDCEEVYHRLAKIHGEAKAPEKIPAPSLEVSGCGEVPSVLDALIRTRLSANTSNRNSSAAFRGLVSTFGTVDKGIGKGSVDWNKVRTAPLTTIVESIKTGGLAQVKGKDIKAILELVYEENAKRREAFLEEKNGGKASGIAGVDGKTQGQKDLEILKTDQEILSLDHIHGMAPDEAMQTLTKFPGIGVKTASCVILFCLQQPSFAVDTHVHRISGWLKWIPPKATRDQTFSHLEVRIPDHLKYGLHKLFVQHGRSCIRCRANTSEGSEEWNKSECPLDELMERTGKRQYGGKGGSKKQLKGEDSD</sequence>
<keyword evidence="3" id="KW-0328">Glycosyltransferase</keyword>
<proteinExistence type="predicted"/>
<dbReference type="InterPro" id="IPR011257">
    <property type="entry name" value="DNA_glycosylase"/>
</dbReference>
<dbReference type="SUPFAM" id="SSF48150">
    <property type="entry name" value="DNA-glycosylase"/>
    <property type="match status" value="1"/>
</dbReference>
<dbReference type="Gene3D" id="1.10.1670.10">
    <property type="entry name" value="Helix-hairpin-Helix base-excision DNA repair enzymes (C-terminal)"/>
    <property type="match status" value="1"/>
</dbReference>
<organism evidence="3 4">
    <name type="scientific">Fusarium longipes</name>
    <dbReference type="NCBI Taxonomy" id="694270"/>
    <lineage>
        <taxon>Eukaryota</taxon>
        <taxon>Fungi</taxon>
        <taxon>Dikarya</taxon>
        <taxon>Ascomycota</taxon>
        <taxon>Pezizomycotina</taxon>
        <taxon>Sordariomycetes</taxon>
        <taxon>Hypocreomycetidae</taxon>
        <taxon>Hypocreales</taxon>
        <taxon>Nectriaceae</taxon>
        <taxon>Fusarium</taxon>
    </lineage>
</organism>
<dbReference type="GO" id="GO:0016757">
    <property type="term" value="F:glycosyltransferase activity"/>
    <property type="evidence" value="ECO:0007669"/>
    <property type="project" value="UniProtKB-KW"/>
</dbReference>
<dbReference type="SMART" id="SM00478">
    <property type="entry name" value="ENDO3c"/>
    <property type="match status" value="1"/>
</dbReference>
<feature type="compositionally biased region" description="Basic residues" evidence="1">
    <location>
        <begin position="96"/>
        <end position="107"/>
    </location>
</feature>
<keyword evidence="3" id="KW-0808">Transferase</keyword>
<name>A0A395RS91_9HYPO</name>
<accession>A0A395RS91</accession>
<dbReference type="GO" id="GO:0006285">
    <property type="term" value="P:base-excision repair, AP site formation"/>
    <property type="evidence" value="ECO:0007669"/>
    <property type="project" value="UniProtKB-ARBA"/>
</dbReference>
<reference evidence="3 4" key="1">
    <citation type="journal article" date="2018" name="PLoS Pathog.">
        <title>Evolution of structural diversity of trichothecenes, a family of toxins produced by plant pathogenic and entomopathogenic fungi.</title>
        <authorList>
            <person name="Proctor R.H."/>
            <person name="McCormick S.P."/>
            <person name="Kim H.S."/>
            <person name="Cardoza R.E."/>
            <person name="Stanley A.M."/>
            <person name="Lindo L."/>
            <person name="Kelly A."/>
            <person name="Brown D.W."/>
            <person name="Lee T."/>
            <person name="Vaughan M.M."/>
            <person name="Alexander N.J."/>
            <person name="Busman M."/>
            <person name="Gutierrez S."/>
        </authorList>
    </citation>
    <scope>NUCLEOTIDE SEQUENCE [LARGE SCALE GENOMIC DNA]</scope>
    <source>
        <strain evidence="3 4">NRRL 20695</strain>
    </source>
</reference>
<evidence type="ECO:0000256" key="1">
    <source>
        <dbReference type="SAM" id="MobiDB-lite"/>
    </source>
</evidence>
<dbReference type="Pfam" id="PF00730">
    <property type="entry name" value="HhH-GPD"/>
    <property type="match status" value="1"/>
</dbReference>
<dbReference type="GO" id="GO:0000702">
    <property type="term" value="F:oxidized base lesion DNA N-glycosylase activity"/>
    <property type="evidence" value="ECO:0007669"/>
    <property type="project" value="UniProtKB-ARBA"/>
</dbReference>
<dbReference type="PANTHER" id="PTHR47203">
    <property type="match status" value="1"/>
</dbReference>
<comment type="caution">
    <text evidence="3">The sequence shown here is derived from an EMBL/GenBank/DDBJ whole genome shotgun (WGS) entry which is preliminary data.</text>
</comment>
<keyword evidence="4" id="KW-1185">Reference proteome</keyword>
<dbReference type="Proteomes" id="UP000266234">
    <property type="component" value="Unassembled WGS sequence"/>
</dbReference>
<dbReference type="PANTHER" id="PTHR47203:SF1">
    <property type="entry name" value="HYPOTHETICAL BASE EXCISION DNA REPAIR PROTEIN (EUROFUNG)"/>
    <property type="match status" value="1"/>
</dbReference>
<feature type="domain" description="HhH-GPD" evidence="2">
    <location>
        <begin position="230"/>
        <end position="437"/>
    </location>
</feature>
<dbReference type="Gene3D" id="1.10.340.30">
    <property type="entry name" value="Hypothetical protein, domain 2"/>
    <property type="match status" value="1"/>
</dbReference>
<gene>
    <name evidence="3" type="ORF">FLONG3_10165</name>
</gene>
<dbReference type="STRING" id="694270.A0A395RS91"/>
<feature type="region of interest" description="Disordered" evidence="1">
    <location>
        <begin position="467"/>
        <end position="487"/>
    </location>
</feature>
<protein>
    <submittedName>
        <fullName evidence="3">Amidophosphoribosyltransferase</fullName>
    </submittedName>
</protein>
<evidence type="ECO:0000313" key="4">
    <source>
        <dbReference type="Proteomes" id="UP000266234"/>
    </source>
</evidence>
<feature type="region of interest" description="Disordered" evidence="1">
    <location>
        <begin position="1"/>
        <end position="176"/>
    </location>
</feature>
<evidence type="ECO:0000259" key="2">
    <source>
        <dbReference type="SMART" id="SM00478"/>
    </source>
</evidence>
<dbReference type="OrthoDB" id="5607at2759"/>
<dbReference type="EMBL" id="PXOG01000283">
    <property type="protein sequence ID" value="RGP62672.1"/>
    <property type="molecule type" value="Genomic_DNA"/>
</dbReference>
<dbReference type="InterPro" id="IPR023170">
    <property type="entry name" value="HhH_base_excis_C"/>
</dbReference>